<dbReference type="EMBL" id="CP025066">
    <property type="protein sequence ID" value="AUX10418.1"/>
    <property type="molecule type" value="Genomic_DNA"/>
</dbReference>
<dbReference type="InterPro" id="IPR006016">
    <property type="entry name" value="UspA"/>
</dbReference>
<gene>
    <name evidence="2" type="primary">uspA26</name>
    <name evidence="2" type="ORF">AArcSl_2803</name>
</gene>
<dbReference type="InterPro" id="IPR014729">
    <property type="entry name" value="Rossmann-like_a/b/a_fold"/>
</dbReference>
<evidence type="ECO:0000313" key="3">
    <source>
        <dbReference type="Proteomes" id="UP000263012"/>
    </source>
</evidence>
<name>A0A343TMU6_9EURY</name>
<keyword evidence="3" id="KW-1185">Reference proteome</keyword>
<accession>A0A343TMU6</accession>
<dbReference type="KEGG" id="hdf:AArcSl_2803"/>
<protein>
    <submittedName>
        <fullName evidence="2">Universal stress protein UspA</fullName>
    </submittedName>
</protein>
<evidence type="ECO:0000259" key="1">
    <source>
        <dbReference type="Pfam" id="PF00582"/>
    </source>
</evidence>
<dbReference type="Proteomes" id="UP000263012">
    <property type="component" value="Chromosome"/>
</dbReference>
<dbReference type="CDD" id="cd00293">
    <property type="entry name" value="USP-like"/>
    <property type="match status" value="1"/>
</dbReference>
<reference evidence="3" key="1">
    <citation type="submission" date="2017-11" db="EMBL/GenBank/DDBJ databases">
        <title>Phenotypic and genomic properties of facultatively anaerobic sulfur-reducing natronoarchaea from hypersaline soda lakes.</title>
        <authorList>
            <person name="Sorokin D.Y."/>
            <person name="Kublanov I.V."/>
            <person name="Roman P."/>
            <person name="Sinninghe Damste J.S."/>
            <person name="Golyshin P.N."/>
            <person name="Rojo D."/>
            <person name="Ciordia S."/>
            <person name="Mena M.D.C."/>
            <person name="Ferrer M."/>
            <person name="Messina E."/>
            <person name="Smedile F."/>
            <person name="La Spada G."/>
            <person name="La Cono V."/>
            <person name="Yakimov M.M."/>
        </authorList>
    </citation>
    <scope>NUCLEOTIDE SEQUENCE [LARGE SCALE GENOMIC DNA]</scope>
    <source>
        <strain evidence="3">AArc-Sl</strain>
    </source>
</reference>
<dbReference type="OrthoDB" id="202478at2157"/>
<feature type="domain" description="UspA" evidence="1">
    <location>
        <begin position="37"/>
        <end position="145"/>
    </location>
</feature>
<dbReference type="AlphaFoldDB" id="A0A343TMU6"/>
<sequence>MSSLLDRVVIPVAGPEDAANTYESFRPQVVDPDGTVDTDVEIHVVYVVKKAGGAPDKAGVEQREEHARDAFDRIGMLAGADGLEIDSEIRYSTDVADAIIEYAGEVDASAIAFTSRGTGKWLNLITGGVRSSLLLNADRPVVVLPTDMEE</sequence>
<proteinExistence type="predicted"/>
<dbReference type="RefSeq" id="WP_119820654.1">
    <property type="nucleotide sequence ID" value="NZ_CP025066.1"/>
</dbReference>
<evidence type="ECO:0000313" key="2">
    <source>
        <dbReference type="EMBL" id="AUX10418.1"/>
    </source>
</evidence>
<organism evidence="2 3">
    <name type="scientific">Halalkaliarchaeum desulfuricum</name>
    <dbReference type="NCBI Taxonomy" id="2055893"/>
    <lineage>
        <taxon>Archaea</taxon>
        <taxon>Methanobacteriati</taxon>
        <taxon>Methanobacteriota</taxon>
        <taxon>Stenosarchaea group</taxon>
        <taxon>Halobacteria</taxon>
        <taxon>Halobacteriales</taxon>
        <taxon>Haloferacaceae</taxon>
        <taxon>Halalkaliarchaeum</taxon>
    </lineage>
</organism>
<dbReference type="SUPFAM" id="SSF52402">
    <property type="entry name" value="Adenine nucleotide alpha hydrolases-like"/>
    <property type="match status" value="1"/>
</dbReference>
<dbReference type="Gene3D" id="3.40.50.620">
    <property type="entry name" value="HUPs"/>
    <property type="match status" value="1"/>
</dbReference>
<dbReference type="GeneID" id="37879159"/>
<dbReference type="Pfam" id="PF00582">
    <property type="entry name" value="Usp"/>
    <property type="match status" value="1"/>
</dbReference>